<gene>
    <name evidence="1" type="ORF">F4821DRAFT_229061</name>
</gene>
<organism evidence="1 2">
    <name type="scientific">Hypoxylon rubiginosum</name>
    <dbReference type="NCBI Taxonomy" id="110542"/>
    <lineage>
        <taxon>Eukaryota</taxon>
        <taxon>Fungi</taxon>
        <taxon>Dikarya</taxon>
        <taxon>Ascomycota</taxon>
        <taxon>Pezizomycotina</taxon>
        <taxon>Sordariomycetes</taxon>
        <taxon>Xylariomycetidae</taxon>
        <taxon>Xylariales</taxon>
        <taxon>Hypoxylaceae</taxon>
        <taxon>Hypoxylon</taxon>
    </lineage>
</organism>
<accession>A0ACC0DCD4</accession>
<dbReference type="EMBL" id="MU394291">
    <property type="protein sequence ID" value="KAI6090322.1"/>
    <property type="molecule type" value="Genomic_DNA"/>
</dbReference>
<sequence>MVKRTGLNYHVECFVDTNVITQIFLSAMDPTTILGSLLYEPLRESDEIRIVALYGGLDNETIRIRLFHLQISAPQCPWTALSYVWGAPTPTSTIVCNERPFEVTENLYGALLHLRTLEVGTDPETFKCFWIDAICINQGDNDEKSKQVPLMASIYRAATGVTMWLGPSSRDSGLAMAALHEWGAFAVKNTGELPNMRRARWRVSFGNMFRQDPHINAKADAVSALGRRPWFTRAWCFQEVVLAGSSAILLCGRDSIPIETFMMALEGVIAGGFNDRLFGGNPNVVTIARSRFVYHDKRYARTNTWQLAHMIEQTEYQEATNPRDKIYALLGMLSSTSPAAEEFVRKHCPTRYEPPVNHVYTHYARTMIVQSWNLRILTQCYRGQDAAAVDLPSWVPDWRIRSHLQPLCQFESATWEAMRGNSHEYPRFFDFAPKSGIICLHLRGWSYGKIREVYQIHDFLPPINAEGLGPGNLRWVREMHDAFGLGTKNRGRRGDYDSVLEFMYVLSGGNLPSMWHKLSWADSRAKFPAHFQYESANQNWLSHDGTMWNDFRDAMLLDEGWRDDQRTWGKRDSTLDSPEINEGLIAIYIANAYEKMLGVKKSTLRSAVQKYANIGDSFDPRYSGSRKNHFADPGVQAAMAAEVLRFIRETMNRRVFFLLEDNTMGIGPATTRVGDSLYEFGGGYCPFVLRRADRPEGFIDSLDKPASEHYAHRHCEGTGNDGEFTLVGDAHIQPDGNRIYMGSNLSDQFIRGAPRMDSTGFKVTPWGLTNWISKVAGTPREVVLL</sequence>
<keyword evidence="2" id="KW-1185">Reference proteome</keyword>
<comment type="caution">
    <text evidence="1">The sequence shown here is derived from an EMBL/GenBank/DDBJ whole genome shotgun (WGS) entry which is preliminary data.</text>
</comment>
<protein>
    <submittedName>
        <fullName evidence="1">Heterokaryon incompatibility protein-domain-containing protein</fullName>
    </submittedName>
</protein>
<reference evidence="1 2" key="1">
    <citation type="journal article" date="2022" name="New Phytol.">
        <title>Ecological generalism drives hyperdiversity of secondary metabolite gene clusters in xylarialean endophytes.</title>
        <authorList>
            <person name="Franco M.E.E."/>
            <person name="Wisecaver J.H."/>
            <person name="Arnold A.E."/>
            <person name="Ju Y.M."/>
            <person name="Slot J.C."/>
            <person name="Ahrendt S."/>
            <person name="Moore L.P."/>
            <person name="Eastman K.E."/>
            <person name="Scott K."/>
            <person name="Konkel Z."/>
            <person name="Mondo S.J."/>
            <person name="Kuo A."/>
            <person name="Hayes R.D."/>
            <person name="Haridas S."/>
            <person name="Andreopoulos B."/>
            <person name="Riley R."/>
            <person name="LaButti K."/>
            <person name="Pangilinan J."/>
            <person name="Lipzen A."/>
            <person name="Amirebrahimi M."/>
            <person name="Yan J."/>
            <person name="Adam C."/>
            <person name="Keymanesh K."/>
            <person name="Ng V."/>
            <person name="Louie K."/>
            <person name="Northen T."/>
            <person name="Drula E."/>
            <person name="Henrissat B."/>
            <person name="Hsieh H.M."/>
            <person name="Youens-Clark K."/>
            <person name="Lutzoni F."/>
            <person name="Miadlikowska J."/>
            <person name="Eastwood D.C."/>
            <person name="Hamelin R.C."/>
            <person name="Grigoriev I.V."/>
            <person name="U'Ren J.M."/>
        </authorList>
    </citation>
    <scope>NUCLEOTIDE SEQUENCE [LARGE SCALE GENOMIC DNA]</scope>
    <source>
        <strain evidence="1 2">ER1909</strain>
    </source>
</reference>
<evidence type="ECO:0000313" key="2">
    <source>
        <dbReference type="Proteomes" id="UP001497680"/>
    </source>
</evidence>
<evidence type="ECO:0000313" key="1">
    <source>
        <dbReference type="EMBL" id="KAI6090322.1"/>
    </source>
</evidence>
<dbReference type="Proteomes" id="UP001497680">
    <property type="component" value="Unassembled WGS sequence"/>
</dbReference>
<proteinExistence type="predicted"/>
<name>A0ACC0DCD4_9PEZI</name>